<comment type="caution">
    <text evidence="2">The sequence shown here is derived from an EMBL/GenBank/DDBJ whole genome shotgun (WGS) entry which is preliminary data.</text>
</comment>
<dbReference type="SFLD" id="SFLDG01129">
    <property type="entry name" value="C1.5:_HAD__Beta-PGM__Phosphata"/>
    <property type="match status" value="1"/>
</dbReference>
<reference evidence="2 3" key="1">
    <citation type="submission" date="2016-06" db="EMBL/GenBank/DDBJ databases">
        <authorList>
            <person name="Kjaerup R.B."/>
            <person name="Dalgaard T.S."/>
            <person name="Juul-Madsen H.R."/>
        </authorList>
    </citation>
    <scope>NUCLEOTIDE SEQUENCE [LARGE SCALE GENOMIC DNA]</scope>
    <source>
        <strain evidence="2 3">GCSL-Mp3</strain>
    </source>
</reference>
<dbReference type="Gene3D" id="1.10.150.240">
    <property type="entry name" value="Putative phosphatase, domain 2"/>
    <property type="match status" value="1"/>
</dbReference>
<dbReference type="Pfam" id="PF00702">
    <property type="entry name" value="Hydrolase"/>
    <property type="match status" value="1"/>
</dbReference>
<dbReference type="InterPro" id="IPR051806">
    <property type="entry name" value="HAD-like_SPP"/>
</dbReference>
<gene>
    <name evidence="2" type="ORF">AYY17_02745</name>
</gene>
<dbReference type="RefSeq" id="WP_067421067.1">
    <property type="nucleotide sequence ID" value="NZ_LZEX01000001.1"/>
</dbReference>
<dbReference type="InterPro" id="IPR006439">
    <property type="entry name" value="HAD-SF_hydro_IA"/>
</dbReference>
<dbReference type="STRING" id="368603.AYY16_06305"/>
<dbReference type="InterPro" id="IPR023198">
    <property type="entry name" value="PGP-like_dom2"/>
</dbReference>
<sequence length="222" mass="23616">MALTAKGFLFDLDGTLADSLHVVERAWLAFARRIGADEEDVKQFIHGKPAVESIRHFLPDADSAEIAAQLAWVTEMEIRESDEVTDLPGAKALLLRLQSLGIPWAIVTSGTVAIARPRHTAAGLPEPDAWVTADNITRGKPHPEPYLLGAEKLGLAPQDCFVFEDATAGLLSGLDAGCKVIAVHVPPGTPRTNELALQVSSLTQLQVDKAADGSVTLTCLPG</sequence>
<organism evidence="2 3">
    <name type="scientific">Morganella psychrotolerans</name>
    <dbReference type="NCBI Taxonomy" id="368603"/>
    <lineage>
        <taxon>Bacteria</taxon>
        <taxon>Pseudomonadati</taxon>
        <taxon>Pseudomonadota</taxon>
        <taxon>Gammaproteobacteria</taxon>
        <taxon>Enterobacterales</taxon>
        <taxon>Morganellaceae</taxon>
        <taxon>Morganella</taxon>
    </lineage>
</organism>
<protein>
    <submittedName>
        <fullName evidence="2">Sugar phosphatase</fullName>
    </submittedName>
</protein>
<dbReference type="GO" id="GO:0046872">
    <property type="term" value="F:metal ion binding"/>
    <property type="evidence" value="ECO:0007669"/>
    <property type="project" value="UniProtKB-KW"/>
</dbReference>
<dbReference type="GO" id="GO:0043136">
    <property type="term" value="F:sn-glycerol 3-phosphatase activity"/>
    <property type="evidence" value="ECO:0007669"/>
    <property type="project" value="TreeGrafter"/>
</dbReference>
<evidence type="ECO:0000313" key="3">
    <source>
        <dbReference type="Proteomes" id="UP000092247"/>
    </source>
</evidence>
<dbReference type="PRINTS" id="PR00413">
    <property type="entry name" value="HADHALOGNASE"/>
</dbReference>
<dbReference type="NCBIfam" id="TIGR01509">
    <property type="entry name" value="HAD-SF-IA-v3"/>
    <property type="match status" value="1"/>
</dbReference>
<accession>A0A1B8HQV4</accession>
<evidence type="ECO:0000313" key="2">
    <source>
        <dbReference type="EMBL" id="OBU11650.1"/>
    </source>
</evidence>
<evidence type="ECO:0000256" key="1">
    <source>
        <dbReference type="ARBA" id="ARBA00022723"/>
    </source>
</evidence>
<dbReference type="InterPro" id="IPR023214">
    <property type="entry name" value="HAD_sf"/>
</dbReference>
<dbReference type="PANTHER" id="PTHR43481">
    <property type="entry name" value="FRUCTOSE-1-PHOSPHATE PHOSPHATASE"/>
    <property type="match status" value="1"/>
</dbReference>
<keyword evidence="1" id="KW-0479">Metal-binding</keyword>
<dbReference type="Gene3D" id="3.40.50.1000">
    <property type="entry name" value="HAD superfamily/HAD-like"/>
    <property type="match status" value="1"/>
</dbReference>
<dbReference type="AlphaFoldDB" id="A0A1B8HQV4"/>
<dbReference type="NCBIfam" id="NF008610">
    <property type="entry name" value="PRK11587.1"/>
    <property type="match status" value="1"/>
</dbReference>
<proteinExistence type="predicted"/>
<name>A0A1B8HQV4_9GAMM</name>
<dbReference type="EMBL" id="LZEX01000001">
    <property type="protein sequence ID" value="OBU11650.1"/>
    <property type="molecule type" value="Genomic_DNA"/>
</dbReference>
<dbReference type="SFLD" id="SFLDS00003">
    <property type="entry name" value="Haloacid_Dehalogenase"/>
    <property type="match status" value="1"/>
</dbReference>
<dbReference type="PANTHER" id="PTHR43481:SF4">
    <property type="entry name" value="GLYCEROL-1-PHOSPHATE PHOSPHOHYDROLASE 1-RELATED"/>
    <property type="match status" value="1"/>
</dbReference>
<dbReference type="SUPFAM" id="SSF56784">
    <property type="entry name" value="HAD-like"/>
    <property type="match status" value="1"/>
</dbReference>
<dbReference type="Proteomes" id="UP000092247">
    <property type="component" value="Unassembled WGS sequence"/>
</dbReference>
<dbReference type="GO" id="GO:0050308">
    <property type="term" value="F:sugar-phosphatase activity"/>
    <property type="evidence" value="ECO:0007669"/>
    <property type="project" value="TreeGrafter"/>
</dbReference>
<dbReference type="InterPro" id="IPR036412">
    <property type="entry name" value="HAD-like_sf"/>
</dbReference>